<proteinExistence type="predicted"/>
<evidence type="ECO:0000259" key="1">
    <source>
        <dbReference type="Pfam" id="PF13480"/>
    </source>
</evidence>
<keyword evidence="2" id="KW-0012">Acyltransferase</keyword>
<dbReference type="Gene3D" id="3.40.630.30">
    <property type="match status" value="1"/>
</dbReference>
<organism evidence="2">
    <name type="scientific">Methyloraptor flagellatus</name>
    <dbReference type="NCBI Taxonomy" id="3162530"/>
    <lineage>
        <taxon>Bacteria</taxon>
        <taxon>Pseudomonadati</taxon>
        <taxon>Pseudomonadota</taxon>
        <taxon>Alphaproteobacteria</taxon>
        <taxon>Hyphomicrobiales</taxon>
        <taxon>Ancalomicrobiaceae</taxon>
        <taxon>Methyloraptor</taxon>
    </lineage>
</organism>
<dbReference type="InterPro" id="IPR038740">
    <property type="entry name" value="BioF2-like_GNAT_dom"/>
</dbReference>
<gene>
    <name evidence="2" type="ORF">ABS361_09020</name>
</gene>
<accession>A0AAU7XHJ9</accession>
<sequence length="404" mass="43988">MSVGSVPVETVPLQTAALGARLSVSVHADPAEIEAVWRTLETEALPAPFQRYDWMAAWIAHVAPTIGQTPLLVLGRIDGRPAFLWPLGVRRRGFARIAEWLGGSHLGYHGGLHTAEAIAALDPATVRALLRDIGRQHRVHCYLLTSQRTENDGLADPIVAALPAARSVNDGYELTLAPSFDGILERHSGKRKRKNARRKERMLAEAGDYRIEVLPPAAAVAALADLFAQKSRRLKAQGLHDVFGDPGIPAFYAAVAGTAQPGDDAAIEIWALRAGGGAQAYSAVSLRGGRVTGMLLSFADGDLARASPGEILIHRQIEAFVARGFETYDFGAGQERYKSSWADRTIPLVDTFLALTPLGHVQVAERRLRAALLGAIRRNAVWWERVRAFRRFKAKLGDDAEERD</sequence>
<reference evidence="2" key="1">
    <citation type="submission" date="2024-06" db="EMBL/GenBank/DDBJ databases">
        <title>Methylostella associata gen. nov., sp. nov., a novel Ancalomicrobiaceae-affiliated facultatively methylotrophic bacteria that feed on methanotrophs of the genus Methylococcus.</title>
        <authorList>
            <person name="Saltykova V."/>
            <person name="Danilova O.V."/>
            <person name="Oshkin I.Y."/>
            <person name="Belova S.E."/>
            <person name="Pimenov N.V."/>
            <person name="Dedysh S.N."/>
        </authorList>
    </citation>
    <scope>NUCLEOTIDE SEQUENCE</scope>
    <source>
        <strain evidence="2">S20</strain>
    </source>
</reference>
<dbReference type="RefSeq" id="WP_407051433.1">
    <property type="nucleotide sequence ID" value="NZ_CP158568.1"/>
</dbReference>
<dbReference type="InterPro" id="IPR016181">
    <property type="entry name" value="Acyl_CoA_acyltransferase"/>
</dbReference>
<dbReference type="EMBL" id="CP158568">
    <property type="protein sequence ID" value="XBY46338.1"/>
    <property type="molecule type" value="Genomic_DNA"/>
</dbReference>
<dbReference type="Pfam" id="PF13480">
    <property type="entry name" value="Acetyltransf_6"/>
    <property type="match status" value="1"/>
</dbReference>
<dbReference type="SUPFAM" id="SSF55729">
    <property type="entry name" value="Acyl-CoA N-acyltransferases (Nat)"/>
    <property type="match status" value="1"/>
</dbReference>
<feature type="domain" description="BioF2-like acetyltransferase" evidence="1">
    <location>
        <begin position="191"/>
        <end position="339"/>
    </location>
</feature>
<dbReference type="GO" id="GO:0016746">
    <property type="term" value="F:acyltransferase activity"/>
    <property type="evidence" value="ECO:0007669"/>
    <property type="project" value="UniProtKB-KW"/>
</dbReference>
<keyword evidence="2" id="KW-0808">Transferase</keyword>
<name>A0AAU7XHJ9_9HYPH</name>
<protein>
    <submittedName>
        <fullName evidence="2">GNAT family N-acetyltransferase</fullName>
        <ecNumber evidence="2">2.3.1.-</ecNumber>
    </submittedName>
</protein>
<dbReference type="EC" id="2.3.1.-" evidence="2"/>
<dbReference type="AlphaFoldDB" id="A0AAU7XHJ9"/>
<dbReference type="KEGG" id="mflg:ABS361_09020"/>
<evidence type="ECO:0000313" key="2">
    <source>
        <dbReference type="EMBL" id="XBY46338.1"/>
    </source>
</evidence>